<accession>A0AAN8FN12</accession>
<feature type="region of interest" description="Disordered" evidence="1">
    <location>
        <begin position="59"/>
        <end position="84"/>
    </location>
</feature>
<dbReference type="Proteomes" id="UP001331761">
    <property type="component" value="Unassembled WGS sequence"/>
</dbReference>
<feature type="compositionally biased region" description="Basic and acidic residues" evidence="1">
    <location>
        <begin position="75"/>
        <end position="84"/>
    </location>
</feature>
<evidence type="ECO:0000313" key="4">
    <source>
        <dbReference type="Proteomes" id="UP001331761"/>
    </source>
</evidence>
<evidence type="ECO:0000256" key="1">
    <source>
        <dbReference type="SAM" id="MobiDB-lite"/>
    </source>
</evidence>
<proteinExistence type="predicted"/>
<protein>
    <submittedName>
        <fullName evidence="3">Uncharacterized protein</fullName>
    </submittedName>
</protein>
<gene>
    <name evidence="3" type="ORF">GCK32_019433</name>
</gene>
<comment type="caution">
    <text evidence="3">The sequence shown here is derived from an EMBL/GenBank/DDBJ whole genome shotgun (WGS) entry which is preliminary data.</text>
</comment>
<keyword evidence="4" id="KW-1185">Reference proteome</keyword>
<dbReference type="EMBL" id="WIXE01008420">
    <property type="protein sequence ID" value="KAK5979340.1"/>
    <property type="molecule type" value="Genomic_DNA"/>
</dbReference>
<keyword evidence="2" id="KW-0812">Transmembrane</keyword>
<sequence length="84" mass="9668">MKLFMMIRKDDSLILIIALSVVGVILLCIVGRIAYHFKEEHRKKRLAETWEQRVKEAAEEIEKSSKSPGGSGTLRDIKKEKSKR</sequence>
<keyword evidence="2" id="KW-1133">Transmembrane helix</keyword>
<feature type="transmembrane region" description="Helical" evidence="2">
    <location>
        <begin position="12"/>
        <end position="35"/>
    </location>
</feature>
<keyword evidence="2" id="KW-0472">Membrane</keyword>
<name>A0AAN8FN12_TRICO</name>
<organism evidence="3 4">
    <name type="scientific">Trichostrongylus colubriformis</name>
    <name type="common">Black scour worm</name>
    <dbReference type="NCBI Taxonomy" id="6319"/>
    <lineage>
        <taxon>Eukaryota</taxon>
        <taxon>Metazoa</taxon>
        <taxon>Ecdysozoa</taxon>
        <taxon>Nematoda</taxon>
        <taxon>Chromadorea</taxon>
        <taxon>Rhabditida</taxon>
        <taxon>Rhabditina</taxon>
        <taxon>Rhabditomorpha</taxon>
        <taxon>Strongyloidea</taxon>
        <taxon>Trichostrongylidae</taxon>
        <taxon>Trichostrongylus</taxon>
    </lineage>
</organism>
<evidence type="ECO:0000256" key="2">
    <source>
        <dbReference type="SAM" id="Phobius"/>
    </source>
</evidence>
<dbReference type="AlphaFoldDB" id="A0AAN8FN12"/>
<evidence type="ECO:0000313" key="3">
    <source>
        <dbReference type="EMBL" id="KAK5979340.1"/>
    </source>
</evidence>
<reference evidence="3 4" key="1">
    <citation type="submission" date="2019-10" db="EMBL/GenBank/DDBJ databases">
        <title>Assembly and Annotation for the nematode Trichostrongylus colubriformis.</title>
        <authorList>
            <person name="Martin J."/>
        </authorList>
    </citation>
    <scope>NUCLEOTIDE SEQUENCE [LARGE SCALE GENOMIC DNA]</scope>
    <source>
        <strain evidence="3">G859</strain>
        <tissue evidence="3">Whole worm</tissue>
    </source>
</reference>